<dbReference type="GO" id="GO:0005666">
    <property type="term" value="C:RNA polymerase III complex"/>
    <property type="evidence" value="ECO:0007669"/>
    <property type="project" value="TreeGrafter"/>
</dbReference>
<evidence type="ECO:0000256" key="3">
    <source>
        <dbReference type="ARBA" id="ARBA00022478"/>
    </source>
</evidence>
<reference evidence="8" key="1">
    <citation type="submission" date="2021-05" db="EMBL/GenBank/DDBJ databases">
        <title>Encephalitozoon hellem ATCC 50604 Complete Genome.</title>
        <authorList>
            <person name="Mascarenhas dos Santos A.C."/>
            <person name="Julian A.T."/>
            <person name="Pombert J.-F."/>
        </authorList>
    </citation>
    <scope>NUCLEOTIDE SEQUENCE</scope>
    <source>
        <strain evidence="8">ATCC 50604</strain>
    </source>
</reference>
<dbReference type="CDD" id="cd07032">
    <property type="entry name" value="RNAP_I_II_AC40"/>
    <property type="match status" value="1"/>
</dbReference>
<keyword evidence="4" id="KW-0804">Transcription</keyword>
<keyword evidence="5" id="KW-0539">Nucleus</keyword>
<evidence type="ECO:0000256" key="5">
    <source>
        <dbReference type="ARBA" id="ARBA00023242"/>
    </source>
</evidence>
<dbReference type="GO" id="GO:0046983">
    <property type="term" value="F:protein dimerization activity"/>
    <property type="evidence" value="ECO:0007669"/>
    <property type="project" value="InterPro"/>
</dbReference>
<dbReference type="GO" id="GO:0005736">
    <property type="term" value="C:RNA polymerase I complex"/>
    <property type="evidence" value="ECO:0007669"/>
    <property type="project" value="TreeGrafter"/>
</dbReference>
<dbReference type="OrthoDB" id="270173at2759"/>
<dbReference type="InterPro" id="IPR022842">
    <property type="entry name" value="RNAP_Rpo3/Rpb3/RPAC1"/>
</dbReference>
<sequence>MSKMYKLERETVVDLHCSEAKSFEQVLNDIEINITEYTKERLEFDLINVDCSFANALRRILCNDIPTMAVRDVLLKENESVFPDEFIAHRLGLIPLEADPEMFEFAEKELNERNSLRFVLDVKNESKDVLNVYSDDIKWIPFGSQRGTLKDVKFSSKVLMFKLARGQRISAELVCTKNIGKVHAKWSPVCPATYRLMPLIEIGDVFDEDAYKLQKCFSEGVIDVRPSDGRMKAYVNNPRLDTMSREALRHDEFKDKVFIGRRSDYFLFTINSVFLDPLYLLKKAVLILIEKSRALKNEVKDLLDQ</sequence>
<keyword evidence="11" id="KW-1185">Reference proteome</keyword>
<dbReference type="PANTHER" id="PTHR11800:SF13">
    <property type="entry name" value="DNA-DIRECTED RNA POLYMERASES I AND III SUBUNIT RPAC1"/>
    <property type="match status" value="1"/>
</dbReference>
<dbReference type="Gene3D" id="3.30.1360.10">
    <property type="entry name" value="RNA polymerase, RBP11-like subunit"/>
    <property type="match status" value="1"/>
</dbReference>
<dbReference type="EMBL" id="CP075147">
    <property type="protein sequence ID" value="UTX42362.1"/>
    <property type="molecule type" value="Genomic_DNA"/>
</dbReference>
<dbReference type="EMBL" id="CP119062">
    <property type="protein sequence ID" value="WEL37804.1"/>
    <property type="molecule type" value="Genomic_DNA"/>
</dbReference>
<dbReference type="InterPro" id="IPR036643">
    <property type="entry name" value="RNApol_insert_sf"/>
</dbReference>
<evidence type="ECO:0000256" key="1">
    <source>
        <dbReference type="ARBA" id="ARBA00004123"/>
    </source>
</evidence>
<evidence type="ECO:0000256" key="6">
    <source>
        <dbReference type="ARBA" id="ARBA00025804"/>
    </source>
</evidence>
<dbReference type="Proteomes" id="UP001059546">
    <property type="component" value="Chromosome I"/>
</dbReference>
<dbReference type="SUPFAM" id="SSF55257">
    <property type="entry name" value="RBP11-like subunits of RNA polymerase"/>
    <property type="match status" value="1"/>
</dbReference>
<accession>A0A9Q9C8G0</accession>
<dbReference type="InterPro" id="IPR011262">
    <property type="entry name" value="DNA-dir_RNA_pol_insert"/>
</dbReference>
<dbReference type="SMART" id="SM00662">
    <property type="entry name" value="RPOLD"/>
    <property type="match status" value="1"/>
</dbReference>
<name>A0A9Q9C8G0_ENCHE</name>
<dbReference type="InterPro" id="IPR036603">
    <property type="entry name" value="RBP11-like"/>
</dbReference>
<dbReference type="SUPFAM" id="SSF56553">
    <property type="entry name" value="Insert subdomain of RNA polymerase alpha subunit"/>
    <property type="match status" value="1"/>
</dbReference>
<protein>
    <recommendedName>
        <fullName evidence="2">DNA-directed RNA polymerases I and III subunit RPAC1</fullName>
    </recommendedName>
</protein>
<dbReference type="Proteomes" id="UP001217963">
    <property type="component" value="Chromosome I"/>
</dbReference>
<dbReference type="Gene3D" id="2.170.120.12">
    <property type="entry name" value="DNA-directed RNA polymerase, insert domain"/>
    <property type="match status" value="1"/>
</dbReference>
<evidence type="ECO:0000256" key="4">
    <source>
        <dbReference type="ARBA" id="ARBA00023163"/>
    </source>
</evidence>
<dbReference type="AlphaFoldDB" id="A0A9Q9C8G0"/>
<comment type="similarity">
    <text evidence="6">Belongs to the archaeal Rpo3/eukaryotic RPB3 RNA polymerase subunit family.</text>
</comment>
<evidence type="ECO:0000313" key="10">
    <source>
        <dbReference type="Proteomes" id="UP001059546"/>
    </source>
</evidence>
<evidence type="ECO:0000313" key="9">
    <source>
        <dbReference type="EMBL" id="WEL37804.1"/>
    </source>
</evidence>
<dbReference type="GO" id="GO:0006351">
    <property type="term" value="P:DNA-templated transcription"/>
    <property type="evidence" value="ECO:0007669"/>
    <property type="project" value="InterPro"/>
</dbReference>
<evidence type="ECO:0000313" key="11">
    <source>
        <dbReference type="Proteomes" id="UP001217963"/>
    </source>
</evidence>
<dbReference type="HAMAP" id="MF_00320">
    <property type="entry name" value="RNApol_arch_Rpo3"/>
    <property type="match status" value="1"/>
</dbReference>
<reference evidence="9 11" key="2">
    <citation type="submission" date="2023-02" db="EMBL/GenBank/DDBJ databases">
        <title>Encephalitozoon hellem ATCC 50451 complete genome.</title>
        <authorList>
            <person name="Mascarenhas dos Santos A.C."/>
            <person name="Julian A.T."/>
            <person name="Pombert J.-F."/>
        </authorList>
    </citation>
    <scope>NUCLEOTIDE SEQUENCE [LARGE SCALE GENOMIC DNA]</scope>
    <source>
        <strain evidence="9 11">ATCC 50451</strain>
    </source>
</reference>
<dbReference type="PANTHER" id="PTHR11800">
    <property type="entry name" value="DNA-DIRECTED RNA POLYMERASE"/>
    <property type="match status" value="1"/>
</dbReference>
<dbReference type="InterPro" id="IPR001514">
    <property type="entry name" value="DNA-dir_RNA_pol_30-40kDasu_CS"/>
</dbReference>
<dbReference type="GO" id="GO:0055029">
    <property type="term" value="C:nuclear DNA-directed RNA polymerase complex"/>
    <property type="evidence" value="ECO:0007669"/>
    <property type="project" value="UniProtKB-ARBA"/>
</dbReference>
<keyword evidence="3 8" id="KW-0240">DNA-directed RNA polymerase</keyword>
<dbReference type="InterPro" id="IPR033901">
    <property type="entry name" value="RNAPI/III_AC40"/>
</dbReference>
<gene>
    <name evidence="8" type="ORF">GPU96_01g00640</name>
    <name evidence="9" type="ORF">PFJ87_01g00570</name>
</gene>
<dbReference type="GO" id="GO:0003899">
    <property type="term" value="F:DNA-directed RNA polymerase activity"/>
    <property type="evidence" value="ECO:0007669"/>
    <property type="project" value="InterPro"/>
</dbReference>
<dbReference type="InterPro" id="IPR011263">
    <property type="entry name" value="DNA-dir_RNA_pol_RpoA/D/Rpb3"/>
</dbReference>
<proteinExistence type="inferred from homology"/>
<dbReference type="Pfam" id="PF01193">
    <property type="entry name" value="RNA_pol_L"/>
    <property type="match status" value="1"/>
</dbReference>
<dbReference type="PROSITE" id="PS00446">
    <property type="entry name" value="RNA_POL_D_30KD"/>
    <property type="match status" value="1"/>
</dbReference>
<organism evidence="8 10">
    <name type="scientific">Encephalitozoon hellem</name>
    <name type="common">Microsporidian parasite</name>
    <dbReference type="NCBI Taxonomy" id="27973"/>
    <lineage>
        <taxon>Eukaryota</taxon>
        <taxon>Fungi</taxon>
        <taxon>Fungi incertae sedis</taxon>
        <taxon>Microsporidia</taxon>
        <taxon>Unikaryonidae</taxon>
        <taxon>Encephalitozoon</taxon>
    </lineage>
</organism>
<dbReference type="InterPro" id="IPR050518">
    <property type="entry name" value="Rpo3/RPB3_RNA_Pol_subunit"/>
</dbReference>
<dbReference type="GO" id="GO:0003677">
    <property type="term" value="F:DNA binding"/>
    <property type="evidence" value="ECO:0007669"/>
    <property type="project" value="InterPro"/>
</dbReference>
<evidence type="ECO:0000256" key="2">
    <source>
        <dbReference type="ARBA" id="ARBA00022083"/>
    </source>
</evidence>
<dbReference type="Pfam" id="PF01000">
    <property type="entry name" value="RNA_pol_A_bac"/>
    <property type="match status" value="1"/>
</dbReference>
<comment type="subcellular location">
    <subcellularLocation>
        <location evidence="1">Nucleus</location>
    </subcellularLocation>
</comment>
<feature type="domain" description="DNA-directed RNA polymerase RpoA/D/Rpb3-type" evidence="7">
    <location>
        <begin position="41"/>
        <end position="298"/>
    </location>
</feature>
<evidence type="ECO:0000259" key="7">
    <source>
        <dbReference type="SMART" id="SM00662"/>
    </source>
</evidence>
<evidence type="ECO:0000313" key="8">
    <source>
        <dbReference type="EMBL" id="UTX42362.1"/>
    </source>
</evidence>